<evidence type="ECO:0000256" key="1">
    <source>
        <dbReference type="SAM" id="MobiDB-lite"/>
    </source>
</evidence>
<comment type="caution">
    <text evidence="3">The sequence shown here is derived from an EMBL/GenBank/DDBJ whole genome shotgun (WGS) entry which is preliminary data.</text>
</comment>
<dbReference type="Pfam" id="PF02181">
    <property type="entry name" value="FH2"/>
    <property type="match status" value="1"/>
</dbReference>
<feature type="compositionally biased region" description="Basic and acidic residues" evidence="1">
    <location>
        <begin position="172"/>
        <end position="184"/>
    </location>
</feature>
<dbReference type="PROSITE" id="PS51444">
    <property type="entry name" value="FH2"/>
    <property type="match status" value="1"/>
</dbReference>
<dbReference type="PANTHER" id="PTHR45725:SF1">
    <property type="entry name" value="DISHEVELLED ASSOCIATED ACTIVATOR OF MORPHOGENESIS, ISOFORM D"/>
    <property type="match status" value="1"/>
</dbReference>
<feature type="region of interest" description="Disordered" evidence="1">
    <location>
        <begin position="172"/>
        <end position="215"/>
    </location>
</feature>
<dbReference type="Proteomes" id="UP001178507">
    <property type="component" value="Unassembled WGS sequence"/>
</dbReference>
<reference evidence="3" key="1">
    <citation type="submission" date="2023-08" db="EMBL/GenBank/DDBJ databases">
        <authorList>
            <person name="Chen Y."/>
            <person name="Shah S."/>
            <person name="Dougan E. K."/>
            <person name="Thang M."/>
            <person name="Chan C."/>
        </authorList>
    </citation>
    <scope>NUCLEOTIDE SEQUENCE</scope>
</reference>
<feature type="domain" description="FH2" evidence="2">
    <location>
        <begin position="1"/>
        <end position="252"/>
    </location>
</feature>
<name>A0AA36J9X8_9DINO</name>
<dbReference type="AlphaFoldDB" id="A0AA36J9X8"/>
<dbReference type="InterPro" id="IPR015425">
    <property type="entry name" value="FH2_Formin"/>
</dbReference>
<evidence type="ECO:0000313" key="4">
    <source>
        <dbReference type="Proteomes" id="UP001178507"/>
    </source>
</evidence>
<feature type="compositionally biased region" description="Acidic residues" evidence="1">
    <location>
        <begin position="195"/>
        <end position="213"/>
    </location>
</feature>
<sequence length="393" mass="44578">MELRDIEREILPLAQLTRLRERLRLLSLFKTLDERLADAMQQLCLVQSACTEVRQASVLRSLLQIIVVLFNYINYGQGPESNKDLRNVDVQSLTHLVETQSFGGPFPKFNMLHFCLQELVKQFPDLTQAQLDDELSSLSGASYVNLSSVTLALERLKEDLKFVQTELYGHRQEYQKKDPEEAPSERSSMGPVNFDLEENDTASEEELVQESSEDTLANLSPRKSVIGRLVCMGIDTWSFAEDWCQGSAIVGVNEEAGHLQAALAADGEVPPPGVMWRWRPSGRWKPYFCEVRGALLVLYRVKTSTAKLRGTFYVVLPGAEVALLDSLYATQHARELAREHPHGLELRPVGNRVEYLLTKTAKAARPWSPIWIQSRLAEQICMFRSVKSNWQDL</sequence>
<dbReference type="SUPFAM" id="SSF101447">
    <property type="entry name" value="Formin homology 2 domain (FH2 domain)"/>
    <property type="match status" value="1"/>
</dbReference>
<dbReference type="EMBL" id="CAUJNA010003430">
    <property type="protein sequence ID" value="CAJ1401789.1"/>
    <property type="molecule type" value="Genomic_DNA"/>
</dbReference>
<dbReference type="Gene3D" id="1.20.58.2220">
    <property type="entry name" value="Formin, FH2 domain"/>
    <property type="match status" value="1"/>
</dbReference>
<dbReference type="InterPro" id="IPR042201">
    <property type="entry name" value="FH2_Formin_sf"/>
</dbReference>
<dbReference type="CDD" id="cd00821">
    <property type="entry name" value="PH"/>
    <property type="match status" value="1"/>
</dbReference>
<protein>
    <recommendedName>
        <fullName evidence="2">FH2 domain-containing protein</fullName>
    </recommendedName>
</protein>
<evidence type="ECO:0000259" key="2">
    <source>
        <dbReference type="PROSITE" id="PS51444"/>
    </source>
</evidence>
<evidence type="ECO:0000313" key="3">
    <source>
        <dbReference type="EMBL" id="CAJ1401789.1"/>
    </source>
</evidence>
<dbReference type="InterPro" id="IPR051425">
    <property type="entry name" value="Formin_Homology"/>
</dbReference>
<accession>A0AA36J9X8</accession>
<gene>
    <name evidence="3" type="ORF">EVOR1521_LOCUS24868</name>
</gene>
<proteinExistence type="predicted"/>
<organism evidence="3 4">
    <name type="scientific">Effrenium voratum</name>
    <dbReference type="NCBI Taxonomy" id="2562239"/>
    <lineage>
        <taxon>Eukaryota</taxon>
        <taxon>Sar</taxon>
        <taxon>Alveolata</taxon>
        <taxon>Dinophyceae</taxon>
        <taxon>Suessiales</taxon>
        <taxon>Symbiodiniaceae</taxon>
        <taxon>Effrenium</taxon>
    </lineage>
</organism>
<keyword evidence="4" id="KW-1185">Reference proteome</keyword>
<dbReference type="PANTHER" id="PTHR45725">
    <property type="entry name" value="FORMIN HOMOLOGY 2 FAMILY MEMBER"/>
    <property type="match status" value="1"/>
</dbReference>
<dbReference type="SUPFAM" id="SSF50729">
    <property type="entry name" value="PH domain-like"/>
    <property type="match status" value="1"/>
</dbReference>